<reference evidence="4" key="1">
    <citation type="submission" date="2021-02" db="EMBL/GenBank/DDBJ databases">
        <authorList>
            <person name="Nowell W R."/>
        </authorList>
    </citation>
    <scope>NUCLEOTIDE SEQUENCE</scope>
</reference>
<evidence type="ECO:0000313" key="3">
    <source>
        <dbReference type="EMBL" id="CAF1105587.1"/>
    </source>
</evidence>
<evidence type="ECO:0000313" key="7">
    <source>
        <dbReference type="Proteomes" id="UP000663854"/>
    </source>
</evidence>
<organism evidence="4 7">
    <name type="scientific">Rotaria sordida</name>
    <dbReference type="NCBI Taxonomy" id="392033"/>
    <lineage>
        <taxon>Eukaryota</taxon>
        <taxon>Metazoa</taxon>
        <taxon>Spiralia</taxon>
        <taxon>Gnathifera</taxon>
        <taxon>Rotifera</taxon>
        <taxon>Eurotatoria</taxon>
        <taxon>Bdelloidea</taxon>
        <taxon>Philodinida</taxon>
        <taxon>Philodinidae</taxon>
        <taxon>Rotaria</taxon>
    </lineage>
</organism>
<keyword evidence="2" id="KW-1133">Transmembrane helix</keyword>
<evidence type="ECO:0000313" key="5">
    <source>
        <dbReference type="EMBL" id="CAF1312424.1"/>
    </source>
</evidence>
<feature type="transmembrane region" description="Helical" evidence="2">
    <location>
        <begin position="36"/>
        <end position="55"/>
    </location>
</feature>
<feature type="compositionally biased region" description="Low complexity" evidence="1">
    <location>
        <begin position="156"/>
        <end position="180"/>
    </location>
</feature>
<dbReference type="EMBL" id="CAJNOH010000693">
    <property type="protein sequence ID" value="CAF1105587.1"/>
    <property type="molecule type" value="Genomic_DNA"/>
</dbReference>
<keyword evidence="2" id="KW-0472">Membrane</keyword>
<evidence type="ECO:0000313" key="8">
    <source>
        <dbReference type="Proteomes" id="UP000663870"/>
    </source>
</evidence>
<comment type="caution">
    <text evidence="4">The sequence shown here is derived from an EMBL/GenBank/DDBJ whole genome shotgun (WGS) entry which is preliminary data.</text>
</comment>
<feature type="compositionally biased region" description="Polar residues" evidence="1">
    <location>
        <begin position="181"/>
        <end position="204"/>
    </location>
</feature>
<evidence type="ECO:0000256" key="1">
    <source>
        <dbReference type="SAM" id="MobiDB-lite"/>
    </source>
</evidence>
<evidence type="ECO:0000256" key="2">
    <source>
        <dbReference type="SAM" id="Phobius"/>
    </source>
</evidence>
<protein>
    <submittedName>
        <fullName evidence="4">Uncharacterized protein</fullName>
    </submittedName>
</protein>
<dbReference type="Proteomes" id="UP000663854">
    <property type="component" value="Unassembled WGS sequence"/>
</dbReference>
<accession>A0A814PIM8</accession>
<feature type="region of interest" description="Disordered" evidence="1">
    <location>
        <begin position="156"/>
        <end position="204"/>
    </location>
</feature>
<evidence type="ECO:0000313" key="4">
    <source>
        <dbReference type="EMBL" id="CAF1105860.1"/>
    </source>
</evidence>
<dbReference type="Proteomes" id="UP000663870">
    <property type="component" value="Unassembled WGS sequence"/>
</dbReference>
<name>A0A814PIM8_9BILA</name>
<sequence length="204" mass="22714">MNAIHVIMATSTSANPHNAPNERIENIARKRKMSSITFFIFGILLIISGSLLASFESQRFSVSFIVFGIIGLIFAFMYWISAEKILIELRKFNADRMRQAQLQAQNSSVCHSRNIINRDFDGSNPTIRVGLPSYEQSVVPPIEIPPSYEEAIQIKSMSSSNDNSSQQSSSIPIHSISLSIDQTTNTTTSNEIHNREQLTSNSSS</sequence>
<dbReference type="EMBL" id="CAJNOH010000694">
    <property type="protein sequence ID" value="CAF1105860.1"/>
    <property type="molecule type" value="Genomic_DNA"/>
</dbReference>
<dbReference type="AlphaFoldDB" id="A0A814PIM8"/>
<gene>
    <name evidence="5" type="ORF">JXQ802_LOCUS30096</name>
    <name evidence="6" type="ORF">JXQ802_LOCUS30135</name>
    <name evidence="3" type="ORF">PYM288_LOCUS19908</name>
    <name evidence="4" type="ORF">PYM288_LOCUS19922</name>
</gene>
<keyword evidence="2" id="KW-0812">Transmembrane</keyword>
<proteinExistence type="predicted"/>
<dbReference type="EMBL" id="CAJNOL010001209">
    <property type="protein sequence ID" value="CAF1313198.1"/>
    <property type="molecule type" value="Genomic_DNA"/>
</dbReference>
<evidence type="ECO:0000313" key="6">
    <source>
        <dbReference type="EMBL" id="CAF1313198.1"/>
    </source>
</evidence>
<keyword evidence="8" id="KW-1185">Reference proteome</keyword>
<feature type="transmembrane region" description="Helical" evidence="2">
    <location>
        <begin position="61"/>
        <end position="81"/>
    </location>
</feature>
<dbReference type="EMBL" id="CAJNOL010001206">
    <property type="protein sequence ID" value="CAF1312424.1"/>
    <property type="molecule type" value="Genomic_DNA"/>
</dbReference>